<dbReference type="EMBL" id="GGEC01090061">
    <property type="protein sequence ID" value="MBX70545.1"/>
    <property type="molecule type" value="Transcribed_RNA"/>
</dbReference>
<sequence length="17" mass="1799">MRILASQSSAIHSVGKN</sequence>
<name>A0A2P2QUB6_RHIMU</name>
<protein>
    <submittedName>
        <fullName evidence="1">Uncharacterized protein</fullName>
    </submittedName>
</protein>
<reference evidence="1" key="1">
    <citation type="submission" date="2018-02" db="EMBL/GenBank/DDBJ databases">
        <title>Rhizophora mucronata_Transcriptome.</title>
        <authorList>
            <person name="Meera S.P."/>
            <person name="Sreeshan A."/>
            <person name="Augustine A."/>
        </authorList>
    </citation>
    <scope>NUCLEOTIDE SEQUENCE</scope>
    <source>
        <tissue evidence="1">Leaf</tissue>
    </source>
</reference>
<organism evidence="1">
    <name type="scientific">Rhizophora mucronata</name>
    <name type="common">Asiatic mangrove</name>
    <dbReference type="NCBI Taxonomy" id="61149"/>
    <lineage>
        <taxon>Eukaryota</taxon>
        <taxon>Viridiplantae</taxon>
        <taxon>Streptophyta</taxon>
        <taxon>Embryophyta</taxon>
        <taxon>Tracheophyta</taxon>
        <taxon>Spermatophyta</taxon>
        <taxon>Magnoliopsida</taxon>
        <taxon>eudicotyledons</taxon>
        <taxon>Gunneridae</taxon>
        <taxon>Pentapetalae</taxon>
        <taxon>rosids</taxon>
        <taxon>fabids</taxon>
        <taxon>Malpighiales</taxon>
        <taxon>Rhizophoraceae</taxon>
        <taxon>Rhizophora</taxon>
    </lineage>
</organism>
<proteinExistence type="predicted"/>
<accession>A0A2P2QUB6</accession>
<evidence type="ECO:0000313" key="1">
    <source>
        <dbReference type="EMBL" id="MBX70545.1"/>
    </source>
</evidence>
<dbReference type="AlphaFoldDB" id="A0A2P2QUB6"/>